<dbReference type="PANTHER" id="PTHR12526">
    <property type="entry name" value="GLYCOSYLTRANSFERASE"/>
    <property type="match status" value="1"/>
</dbReference>
<organism evidence="2 3">
    <name type="scientific">Alysiella crassa</name>
    <dbReference type="NCBI Taxonomy" id="153491"/>
    <lineage>
        <taxon>Bacteria</taxon>
        <taxon>Pseudomonadati</taxon>
        <taxon>Pseudomonadota</taxon>
        <taxon>Betaproteobacteria</taxon>
        <taxon>Neisseriales</taxon>
        <taxon>Neisseriaceae</taxon>
        <taxon>Alysiella</taxon>
    </lineage>
</organism>
<evidence type="ECO:0000259" key="1">
    <source>
        <dbReference type="Pfam" id="PF00534"/>
    </source>
</evidence>
<dbReference type="CDD" id="cd03801">
    <property type="entry name" value="GT4_PimA-like"/>
    <property type="match status" value="1"/>
</dbReference>
<dbReference type="RefSeq" id="WP_034291033.1">
    <property type="nucleotide sequence ID" value="NZ_CP091519.2"/>
</dbReference>
<gene>
    <name evidence="2" type="primary">pimB</name>
    <name evidence="2" type="ORF">NCTC10283_02279</name>
</gene>
<protein>
    <submittedName>
        <fullName evidence="2">GDP-mannose-dependent alpha-(1-6)-phosphatidylinositol monomannoside mannosyltransferase</fullName>
        <ecNumber evidence="2">2.4.1.345</ecNumber>
    </submittedName>
</protein>
<dbReference type="Proteomes" id="UP000254209">
    <property type="component" value="Unassembled WGS sequence"/>
</dbReference>
<feature type="domain" description="Glycosyl transferase family 1" evidence="1">
    <location>
        <begin position="167"/>
        <end position="320"/>
    </location>
</feature>
<dbReference type="OrthoDB" id="9805661at2"/>
<dbReference type="Gene3D" id="3.40.50.2000">
    <property type="entry name" value="Glycogen Phosphorylase B"/>
    <property type="match status" value="2"/>
</dbReference>
<keyword evidence="3" id="KW-1185">Reference proteome</keyword>
<reference evidence="2 3" key="1">
    <citation type="submission" date="2018-06" db="EMBL/GenBank/DDBJ databases">
        <authorList>
            <consortium name="Pathogen Informatics"/>
            <person name="Doyle S."/>
        </authorList>
    </citation>
    <scope>NUCLEOTIDE SEQUENCE [LARGE SCALE GENOMIC DNA]</scope>
    <source>
        <strain evidence="2 3">NCTC10283</strain>
    </source>
</reference>
<dbReference type="GO" id="GO:0043750">
    <property type="term" value="F:phosphatidylinositol alpha-mannosyltransferase activity"/>
    <property type="evidence" value="ECO:0007669"/>
    <property type="project" value="UniProtKB-EC"/>
</dbReference>
<sequence>MKIVHANLARGFRGGERQTVTLIQALSQQYPDIQQVLLCRADSPMREMLKNREHIQFVDANKQWQGHFAIGQADVIHAHEAKAVHWAWLHHLVWKTPYLITRRVDFPLKNNFLGKQTFGNAHAIIAISQAIQTRLQSFSQNVDVITDAYSRLPENPPTIEKLQKQFANRFVIGHIGALVDSHKGQLDLLQVARQFRQQYPDCVFLFLGQGADEAMLKAQSADLDNVHWLGFQTDVGSYLAVMDLFVFPSRTEGLGSALLDAMVYNVPIIASRVGGIPDIIQHENNGLLFETGQTVQLAEQIEKMYHNSVFRLRCAAAAKQQLANFSPENMAAKYMVHYQNAVRAT</sequence>
<evidence type="ECO:0000313" key="2">
    <source>
        <dbReference type="EMBL" id="SSY80718.1"/>
    </source>
</evidence>
<dbReference type="PANTHER" id="PTHR12526:SF630">
    <property type="entry name" value="GLYCOSYLTRANSFERASE"/>
    <property type="match status" value="1"/>
</dbReference>
<dbReference type="EC" id="2.4.1.345" evidence="2"/>
<keyword evidence="2" id="KW-0328">Glycosyltransferase</keyword>
<dbReference type="SUPFAM" id="SSF53756">
    <property type="entry name" value="UDP-Glycosyltransferase/glycogen phosphorylase"/>
    <property type="match status" value="1"/>
</dbReference>
<proteinExistence type="predicted"/>
<dbReference type="EMBL" id="UFSO01000003">
    <property type="protein sequence ID" value="SSY80718.1"/>
    <property type="molecule type" value="Genomic_DNA"/>
</dbReference>
<accession>A0A376BV76</accession>
<dbReference type="InterPro" id="IPR001296">
    <property type="entry name" value="Glyco_trans_1"/>
</dbReference>
<name>A0A376BV76_9NEIS</name>
<keyword evidence="2" id="KW-0808">Transferase</keyword>
<evidence type="ECO:0000313" key="3">
    <source>
        <dbReference type="Proteomes" id="UP000254209"/>
    </source>
</evidence>
<dbReference type="STRING" id="1120980.GCA_000745955_00333"/>
<dbReference type="AlphaFoldDB" id="A0A376BV76"/>
<dbReference type="Pfam" id="PF00534">
    <property type="entry name" value="Glycos_transf_1"/>
    <property type="match status" value="1"/>
</dbReference>